<organism evidence="1 2">
    <name type="scientific">Vibrio jasicida</name>
    <dbReference type="NCBI Taxonomy" id="766224"/>
    <lineage>
        <taxon>Bacteria</taxon>
        <taxon>Pseudomonadati</taxon>
        <taxon>Pseudomonadota</taxon>
        <taxon>Gammaproteobacteria</taxon>
        <taxon>Vibrionales</taxon>
        <taxon>Vibrionaceae</taxon>
        <taxon>Vibrio</taxon>
    </lineage>
</organism>
<evidence type="ECO:0000313" key="1">
    <source>
        <dbReference type="EMBL" id="CAH1577235.1"/>
    </source>
</evidence>
<name>A0AAU9QH79_9VIBR</name>
<evidence type="ECO:0000313" key="2">
    <source>
        <dbReference type="Proteomes" id="UP001295462"/>
    </source>
</evidence>
<dbReference type="Proteomes" id="UP001295462">
    <property type="component" value="Unassembled WGS sequence"/>
</dbReference>
<evidence type="ECO:0008006" key="3">
    <source>
        <dbReference type="Google" id="ProtNLM"/>
    </source>
</evidence>
<gene>
    <name evidence="1" type="ORF">THF1A12_140113</name>
</gene>
<dbReference type="AlphaFoldDB" id="A0AAU9QH79"/>
<dbReference type="EMBL" id="CAKMUD010000046">
    <property type="protein sequence ID" value="CAH1577235.1"/>
    <property type="molecule type" value="Genomic_DNA"/>
</dbReference>
<reference evidence="1" key="1">
    <citation type="submission" date="2022-01" db="EMBL/GenBank/DDBJ databases">
        <authorList>
            <person name="Lagorce A."/>
        </authorList>
    </citation>
    <scope>NUCLEOTIDE SEQUENCE</scope>
    <source>
        <strain evidence="1">Th15_F1_A12</strain>
    </source>
</reference>
<protein>
    <recommendedName>
        <fullName evidence="3">DUF3265 domain-containing protein</fullName>
    </recommendedName>
</protein>
<comment type="caution">
    <text evidence="1">The sequence shown here is derived from an EMBL/GenBank/DDBJ whole genome shotgun (WGS) entry which is preliminary data.</text>
</comment>
<sequence length="49" mass="5349">MYLLGSLRALTSPINRLGLPNMGFYGAWIIRAFYAGLNVCVTESSINAL</sequence>
<proteinExistence type="predicted"/>
<accession>A0AAU9QH79</accession>